<reference evidence="4" key="1">
    <citation type="submission" date="2020-05" db="EMBL/GenBank/DDBJ databases">
        <title>Phylogenomic resolution of chytrid fungi.</title>
        <authorList>
            <person name="Stajich J.E."/>
            <person name="Amses K."/>
            <person name="Simmons R."/>
            <person name="Seto K."/>
            <person name="Myers J."/>
            <person name="Bonds A."/>
            <person name="Quandt C.A."/>
            <person name="Barry K."/>
            <person name="Liu P."/>
            <person name="Grigoriev I."/>
            <person name="Longcore J.E."/>
            <person name="James T.Y."/>
        </authorList>
    </citation>
    <scope>NUCLEOTIDE SEQUENCE</scope>
    <source>
        <strain evidence="4">JEL0513</strain>
    </source>
</reference>
<feature type="compositionally biased region" description="Low complexity" evidence="2">
    <location>
        <begin position="69"/>
        <end position="92"/>
    </location>
</feature>
<name>A0AAD5T1Z4_9FUNG</name>
<sequence>MPPRTPSPDLYADDDSTDPLVDDHHVLRSSSRLSRREGIDRSYTIIDEVVSSWRGLVRSVGEMIADGVNNASNNNNGNGTTSNGTTTGESASWRSSKRRSFPVHVETQRQLAEKHIQQHQQLQQHLRGVPPSPIQAASSMALRGWNSGYMSEDEDEEDDDGFGFFGAGFRDDTVAEKVQCNWDACGQYFDGKVGLMLHIAMVHMGRGGSGNSGSSGSGVGVGGSTVTDTGFVVVPNVGGRV</sequence>
<feature type="domain" description="C2H2-type" evidence="3">
    <location>
        <begin position="178"/>
        <end position="208"/>
    </location>
</feature>
<dbReference type="InterPro" id="IPR013087">
    <property type="entry name" value="Znf_C2H2_type"/>
</dbReference>
<evidence type="ECO:0000256" key="1">
    <source>
        <dbReference type="PROSITE-ProRule" id="PRU00042"/>
    </source>
</evidence>
<dbReference type="EMBL" id="JADGJH010000613">
    <property type="protein sequence ID" value="KAJ3125388.1"/>
    <property type="molecule type" value="Genomic_DNA"/>
</dbReference>
<comment type="caution">
    <text evidence="4">The sequence shown here is derived from an EMBL/GenBank/DDBJ whole genome shotgun (WGS) entry which is preliminary data.</text>
</comment>
<dbReference type="GO" id="GO:0008270">
    <property type="term" value="F:zinc ion binding"/>
    <property type="evidence" value="ECO:0007669"/>
    <property type="project" value="UniProtKB-KW"/>
</dbReference>
<accession>A0AAD5T1Z4</accession>
<evidence type="ECO:0000313" key="5">
    <source>
        <dbReference type="Proteomes" id="UP001211907"/>
    </source>
</evidence>
<dbReference type="PROSITE" id="PS00028">
    <property type="entry name" value="ZINC_FINGER_C2H2_1"/>
    <property type="match status" value="1"/>
</dbReference>
<dbReference type="AlphaFoldDB" id="A0AAD5T1Z4"/>
<proteinExistence type="predicted"/>
<protein>
    <recommendedName>
        <fullName evidence="3">C2H2-type domain-containing protein</fullName>
    </recommendedName>
</protein>
<evidence type="ECO:0000313" key="4">
    <source>
        <dbReference type="EMBL" id="KAJ3125388.1"/>
    </source>
</evidence>
<feature type="region of interest" description="Disordered" evidence="2">
    <location>
        <begin position="68"/>
        <end position="100"/>
    </location>
</feature>
<gene>
    <name evidence="4" type="ORF">HK100_010833</name>
</gene>
<organism evidence="4 5">
    <name type="scientific">Physocladia obscura</name>
    <dbReference type="NCBI Taxonomy" id="109957"/>
    <lineage>
        <taxon>Eukaryota</taxon>
        <taxon>Fungi</taxon>
        <taxon>Fungi incertae sedis</taxon>
        <taxon>Chytridiomycota</taxon>
        <taxon>Chytridiomycota incertae sedis</taxon>
        <taxon>Chytridiomycetes</taxon>
        <taxon>Chytridiales</taxon>
        <taxon>Chytriomycetaceae</taxon>
        <taxon>Physocladia</taxon>
    </lineage>
</organism>
<evidence type="ECO:0000259" key="3">
    <source>
        <dbReference type="PROSITE" id="PS50157"/>
    </source>
</evidence>
<keyword evidence="1" id="KW-0862">Zinc</keyword>
<dbReference type="Proteomes" id="UP001211907">
    <property type="component" value="Unassembled WGS sequence"/>
</dbReference>
<keyword evidence="1" id="KW-0479">Metal-binding</keyword>
<feature type="region of interest" description="Disordered" evidence="2">
    <location>
        <begin position="1"/>
        <end position="23"/>
    </location>
</feature>
<dbReference type="PROSITE" id="PS50157">
    <property type="entry name" value="ZINC_FINGER_C2H2_2"/>
    <property type="match status" value="1"/>
</dbReference>
<evidence type="ECO:0000256" key="2">
    <source>
        <dbReference type="SAM" id="MobiDB-lite"/>
    </source>
</evidence>
<keyword evidence="5" id="KW-1185">Reference proteome</keyword>
<keyword evidence="1" id="KW-0863">Zinc-finger</keyword>